<dbReference type="Pfam" id="PF12784">
    <property type="entry name" value="PDDEXK_2"/>
    <property type="match status" value="1"/>
</dbReference>
<protein>
    <submittedName>
        <fullName evidence="3">Transposase/invertase (TIGR01784 family)</fullName>
    </submittedName>
</protein>
<dbReference type="PANTHER" id="PTHR41317">
    <property type="entry name" value="PD-(D_E)XK NUCLEASE FAMILY TRANSPOSASE"/>
    <property type="match status" value="1"/>
</dbReference>
<evidence type="ECO:0000313" key="2">
    <source>
        <dbReference type="EMBL" id="AKJ04072.1"/>
    </source>
</evidence>
<proteinExistence type="predicted"/>
<dbReference type="RefSeq" id="WP_053066752.1">
    <property type="nucleotide sequence ID" value="NZ_CP011509.1"/>
</dbReference>
<feature type="region of interest" description="Disordered" evidence="1">
    <location>
        <begin position="240"/>
        <end position="264"/>
    </location>
</feature>
<evidence type="ECO:0000313" key="3">
    <source>
        <dbReference type="EMBL" id="REG37845.1"/>
    </source>
</evidence>
<dbReference type="EMBL" id="QUMU01000001">
    <property type="protein sequence ID" value="REG37845.1"/>
    <property type="molecule type" value="Genomic_DNA"/>
</dbReference>
<evidence type="ECO:0000313" key="4">
    <source>
        <dbReference type="Proteomes" id="UP000035579"/>
    </source>
</evidence>
<dbReference type="InterPro" id="IPR010106">
    <property type="entry name" value="RpnA"/>
</dbReference>
<evidence type="ECO:0000313" key="5">
    <source>
        <dbReference type="Proteomes" id="UP000256345"/>
    </source>
</evidence>
<feature type="compositionally biased region" description="Basic and acidic residues" evidence="1">
    <location>
        <begin position="251"/>
        <end position="264"/>
    </location>
</feature>
<dbReference type="EMBL" id="CP011509">
    <property type="protein sequence ID" value="AKJ04072.1"/>
    <property type="molecule type" value="Genomic_DNA"/>
</dbReference>
<sequence>MRTLFVDPKTDFVFKKIFGTEEHKPLLVALLNGLLELDEVHRVVEVELLSPEQRPVVQELMRSIVDVKCVDARGARYVVEMQVLNVEGFDKRVVYNVAKAYTTQLKRGQKYPDLDDVIGVTICDFELWPRREMPHVPMLSRWCMQEQHRGAKGLGQLQFVFLELPKYDASRPPVTAVEKWAYFFREADNLEMVPEVLAERPYADALEAARAADFTEEEWDAYIRAGMAIQDKRGALSLASKQGRAQGWQEGKQEGKQEGRQEGMRAMRAALSEVLRQRGLTPGPQEQERLDGCEDLGTLQRWLVQAVSATSVSDALG</sequence>
<accession>A0AAC8QAG7</accession>
<dbReference type="PANTHER" id="PTHR41317:SF1">
    <property type="entry name" value="PD-(D_E)XK NUCLEASE FAMILY TRANSPOSASE"/>
    <property type="match status" value="1"/>
</dbReference>
<dbReference type="Proteomes" id="UP000256345">
    <property type="component" value="Unassembled WGS sequence"/>
</dbReference>
<reference evidence="3 5" key="2">
    <citation type="submission" date="2018-08" db="EMBL/GenBank/DDBJ databases">
        <title>Genomic Encyclopedia of Archaeal and Bacterial Type Strains, Phase II (KMG-II): from individual species to whole genera.</title>
        <authorList>
            <person name="Goeker M."/>
        </authorList>
    </citation>
    <scope>NUCLEOTIDE SEQUENCE [LARGE SCALE GENOMIC DNA]</scope>
    <source>
        <strain evidence="3 5">DSM 2261</strain>
    </source>
</reference>
<keyword evidence="5" id="KW-1185">Reference proteome</keyword>
<gene>
    <name evidence="2" type="ORF">AA314_05698</name>
    <name evidence="3" type="ORF">ATI61_101832</name>
</gene>
<dbReference type="NCBIfam" id="TIGR01784">
    <property type="entry name" value="T_den_put_tspse"/>
    <property type="match status" value="1"/>
</dbReference>
<name>A0AAC8QAG7_9BACT</name>
<evidence type="ECO:0000256" key="1">
    <source>
        <dbReference type="SAM" id="MobiDB-lite"/>
    </source>
</evidence>
<dbReference type="KEGG" id="age:AA314_05698"/>
<organism evidence="2 4">
    <name type="scientific">Archangium gephyra</name>
    <dbReference type="NCBI Taxonomy" id="48"/>
    <lineage>
        <taxon>Bacteria</taxon>
        <taxon>Pseudomonadati</taxon>
        <taxon>Myxococcota</taxon>
        <taxon>Myxococcia</taxon>
        <taxon>Myxococcales</taxon>
        <taxon>Cystobacterineae</taxon>
        <taxon>Archangiaceae</taxon>
        <taxon>Archangium</taxon>
    </lineage>
</organism>
<dbReference type="Proteomes" id="UP000035579">
    <property type="component" value="Chromosome"/>
</dbReference>
<reference evidence="2 4" key="1">
    <citation type="submission" date="2015-05" db="EMBL/GenBank/DDBJ databases">
        <title>Genome assembly of Archangium gephyra DSM 2261.</title>
        <authorList>
            <person name="Sharma G."/>
            <person name="Subramanian S."/>
        </authorList>
    </citation>
    <scope>NUCLEOTIDE SEQUENCE [LARGE SCALE GENOMIC DNA]</scope>
    <source>
        <strain evidence="2 4">DSM 2261</strain>
    </source>
</reference>
<dbReference type="AlphaFoldDB" id="A0AAC8QAG7"/>